<keyword evidence="2" id="KW-0472">Membrane</keyword>
<evidence type="ECO:0000256" key="1">
    <source>
        <dbReference type="SAM" id="MobiDB-lite"/>
    </source>
</evidence>
<feature type="region of interest" description="Disordered" evidence="1">
    <location>
        <begin position="1"/>
        <end position="32"/>
    </location>
</feature>
<sequence>MSPEATDAGQATTSEPPPQEAVPPTQQQNDGLPLIPTTQVVQELCEFTRILILGKPVASNYTAGKADIEKEFQSPDNPRLRIHDSQGYEAGETDNLSILTNFIERRSQKNVKPSDRIHVIWFCVATPRTGSRLIQTGDDAIFKLCVQLKVPIVLVFTKYDLLVTDREYVYNSEGMERSEAQEKARQDAQGQFQESCKALIERAVDHDVPWLWVSTKAPFSSTPSQLVDRTLELIHRKDAAPQVPRSFCRSLRSFFKKRPFTRRAEVMPADAMTAEAITPNEATAFQMASTQRVSIDAKLDECISLGKKKYWRNLLLGSNFKSQAVIVCLTVLHLDIVKFWNIVEDPPKYLLSMDFVSDMTQLVADVDDPPAPPADGNSNPNPPPTQSPAAKVASWASNAAPGVDILVTLPIIAVVFIATWAYGVYKTAPSLLRCLMAYIVDLVVILSLLFKESEESPISEKRVKAAIIKFGHYAKNDVHSKIRQFVADHGVFKAIVQRDVVFEKIVALILEMTDPQSDLNKAPSDPTPPTTTPPALPTHD</sequence>
<evidence type="ECO:0000256" key="2">
    <source>
        <dbReference type="SAM" id="Phobius"/>
    </source>
</evidence>
<dbReference type="Gene3D" id="3.40.50.300">
    <property type="entry name" value="P-loop containing nucleotide triphosphate hydrolases"/>
    <property type="match status" value="1"/>
</dbReference>
<gene>
    <name evidence="3" type="ORF">NLI96_g7812</name>
</gene>
<evidence type="ECO:0008006" key="5">
    <source>
        <dbReference type="Google" id="ProtNLM"/>
    </source>
</evidence>
<feature type="compositionally biased region" description="Pro residues" evidence="1">
    <location>
        <begin position="525"/>
        <end position="540"/>
    </location>
</feature>
<dbReference type="EMBL" id="JANAWD010000333">
    <property type="protein sequence ID" value="KAJ3481216.1"/>
    <property type="molecule type" value="Genomic_DNA"/>
</dbReference>
<keyword evidence="2" id="KW-0812">Transmembrane</keyword>
<accession>A0AAD5YEJ9</accession>
<protein>
    <recommendedName>
        <fullName evidence="5">G domain-containing protein</fullName>
    </recommendedName>
</protein>
<dbReference type="AlphaFoldDB" id="A0AAD5YEJ9"/>
<organism evidence="3 4">
    <name type="scientific">Meripilus lineatus</name>
    <dbReference type="NCBI Taxonomy" id="2056292"/>
    <lineage>
        <taxon>Eukaryota</taxon>
        <taxon>Fungi</taxon>
        <taxon>Dikarya</taxon>
        <taxon>Basidiomycota</taxon>
        <taxon>Agaricomycotina</taxon>
        <taxon>Agaricomycetes</taxon>
        <taxon>Polyporales</taxon>
        <taxon>Meripilaceae</taxon>
        <taxon>Meripilus</taxon>
    </lineage>
</organism>
<feature type="region of interest" description="Disordered" evidence="1">
    <location>
        <begin position="366"/>
        <end position="391"/>
    </location>
</feature>
<evidence type="ECO:0000313" key="3">
    <source>
        <dbReference type="EMBL" id="KAJ3481216.1"/>
    </source>
</evidence>
<feature type="region of interest" description="Disordered" evidence="1">
    <location>
        <begin position="516"/>
        <end position="540"/>
    </location>
</feature>
<dbReference type="InterPro" id="IPR027417">
    <property type="entry name" value="P-loop_NTPase"/>
</dbReference>
<evidence type="ECO:0000313" key="4">
    <source>
        <dbReference type="Proteomes" id="UP001212997"/>
    </source>
</evidence>
<name>A0AAD5YEJ9_9APHY</name>
<proteinExistence type="predicted"/>
<comment type="caution">
    <text evidence="3">The sequence shown here is derived from an EMBL/GenBank/DDBJ whole genome shotgun (WGS) entry which is preliminary data.</text>
</comment>
<feature type="transmembrane region" description="Helical" evidence="2">
    <location>
        <begin position="405"/>
        <end position="424"/>
    </location>
</feature>
<reference evidence="3" key="1">
    <citation type="submission" date="2022-07" db="EMBL/GenBank/DDBJ databases">
        <title>Genome Sequence of Physisporinus lineatus.</title>
        <authorList>
            <person name="Buettner E."/>
        </authorList>
    </citation>
    <scope>NUCLEOTIDE SEQUENCE</scope>
    <source>
        <strain evidence="3">VT162</strain>
    </source>
</reference>
<keyword evidence="4" id="KW-1185">Reference proteome</keyword>
<feature type="transmembrane region" description="Helical" evidence="2">
    <location>
        <begin position="431"/>
        <end position="450"/>
    </location>
</feature>
<dbReference type="Proteomes" id="UP001212997">
    <property type="component" value="Unassembled WGS sequence"/>
</dbReference>
<keyword evidence="2" id="KW-1133">Transmembrane helix</keyword>